<proteinExistence type="predicted"/>
<protein>
    <recommendedName>
        <fullName evidence="3">Ogr/Delta-like zinc finger protein</fullName>
    </recommendedName>
</protein>
<comment type="caution">
    <text evidence="1">The sequence shown here is derived from an EMBL/GenBank/DDBJ whole genome shotgun (WGS) entry which is preliminary data.</text>
</comment>
<evidence type="ECO:0000313" key="2">
    <source>
        <dbReference type="Proteomes" id="UP000248148"/>
    </source>
</evidence>
<organism evidence="1 2">
    <name type="scientific">Rhodopseudomonas faecalis</name>
    <dbReference type="NCBI Taxonomy" id="99655"/>
    <lineage>
        <taxon>Bacteria</taxon>
        <taxon>Pseudomonadati</taxon>
        <taxon>Pseudomonadota</taxon>
        <taxon>Alphaproteobacteria</taxon>
        <taxon>Hyphomicrobiales</taxon>
        <taxon>Nitrobacteraceae</taxon>
        <taxon>Rhodopseudomonas</taxon>
    </lineage>
</organism>
<dbReference type="EMBL" id="QJTI01000004">
    <property type="protein sequence ID" value="PYF04141.1"/>
    <property type="molecule type" value="Genomic_DNA"/>
</dbReference>
<gene>
    <name evidence="1" type="ORF">BJ122_104119</name>
</gene>
<evidence type="ECO:0000313" key="1">
    <source>
        <dbReference type="EMBL" id="PYF04141.1"/>
    </source>
</evidence>
<dbReference type="AlphaFoldDB" id="A0A318TGZ6"/>
<sequence>MQNGKEFVVAQPAIIEPAPSPCTQCGARTWLMRITPTAHGYELRTFECRNGHINRYAVVHGSSLPWVLIRE</sequence>
<accession>A0A318TGZ6</accession>
<reference evidence="1 2" key="1">
    <citation type="submission" date="2018-06" db="EMBL/GenBank/DDBJ databases">
        <title>Genomic Encyclopedia of Archaeal and Bacterial Type Strains, Phase II (KMG-II): from individual species to whole genera.</title>
        <authorList>
            <person name="Goeker M."/>
        </authorList>
    </citation>
    <scope>NUCLEOTIDE SEQUENCE [LARGE SCALE GENOMIC DNA]</scope>
    <source>
        <strain evidence="1 2">JCM 11668</strain>
    </source>
</reference>
<name>A0A318TGZ6_9BRAD</name>
<keyword evidence="2" id="KW-1185">Reference proteome</keyword>
<evidence type="ECO:0008006" key="3">
    <source>
        <dbReference type="Google" id="ProtNLM"/>
    </source>
</evidence>
<dbReference type="Proteomes" id="UP000248148">
    <property type="component" value="Unassembled WGS sequence"/>
</dbReference>